<name>A0ABY6IPZ1_9HYPH</name>
<organism evidence="2 3">
    <name type="scientific">Pelagibacterium flavum</name>
    <dbReference type="NCBI Taxonomy" id="2984530"/>
    <lineage>
        <taxon>Bacteria</taxon>
        <taxon>Pseudomonadati</taxon>
        <taxon>Pseudomonadota</taxon>
        <taxon>Alphaproteobacteria</taxon>
        <taxon>Hyphomicrobiales</taxon>
        <taxon>Devosiaceae</taxon>
        <taxon>Pelagibacterium</taxon>
    </lineage>
</organism>
<feature type="chain" id="PRO_5045543650" description="DUF2946 domain-containing protein" evidence="1">
    <location>
        <begin position="24"/>
        <end position="91"/>
    </location>
</feature>
<evidence type="ECO:0000313" key="3">
    <source>
        <dbReference type="Proteomes" id="UP001163882"/>
    </source>
</evidence>
<dbReference type="EMBL" id="CP107716">
    <property type="protein sequence ID" value="UYQ71392.1"/>
    <property type="molecule type" value="Genomic_DNA"/>
</dbReference>
<protein>
    <recommendedName>
        <fullName evidence="4">DUF2946 domain-containing protein</fullName>
    </recommendedName>
</protein>
<proteinExistence type="predicted"/>
<dbReference type="Proteomes" id="UP001163882">
    <property type="component" value="Chromosome"/>
</dbReference>
<keyword evidence="3" id="KW-1185">Reference proteome</keyword>
<evidence type="ECO:0000256" key="1">
    <source>
        <dbReference type="SAM" id="SignalP"/>
    </source>
</evidence>
<feature type="signal peptide" evidence="1">
    <location>
        <begin position="1"/>
        <end position="23"/>
    </location>
</feature>
<keyword evidence="1" id="KW-0732">Signal</keyword>
<dbReference type="RefSeq" id="WP_264225044.1">
    <property type="nucleotide sequence ID" value="NZ_CP107716.1"/>
</dbReference>
<reference evidence="2" key="1">
    <citation type="submission" date="2022-10" db="EMBL/GenBank/DDBJ databases">
        <title>YIM 151497 complete genome.</title>
        <authorList>
            <person name="Chen X."/>
        </authorList>
    </citation>
    <scope>NUCLEOTIDE SEQUENCE</scope>
    <source>
        <strain evidence="2">YIM 151497</strain>
    </source>
</reference>
<gene>
    <name evidence="2" type="ORF">OF122_15245</name>
</gene>
<evidence type="ECO:0000313" key="2">
    <source>
        <dbReference type="EMBL" id="UYQ71392.1"/>
    </source>
</evidence>
<evidence type="ECO:0008006" key="4">
    <source>
        <dbReference type="Google" id="ProtNLM"/>
    </source>
</evidence>
<accession>A0ABY6IPZ1</accession>
<sequence length="91" mass="9475">MFVVRSAFWLSAAFLIMAPSAGMDVGASARTTGERLASQGAQAVSQTLMPADCQSVECAVGRTVLAQIATPQATEPATMSAFPPPRPAWAY</sequence>